<protein>
    <submittedName>
        <fullName evidence="9">Sulfatase</fullName>
    </submittedName>
</protein>
<evidence type="ECO:0000256" key="2">
    <source>
        <dbReference type="ARBA" id="ARBA00022475"/>
    </source>
</evidence>
<dbReference type="Proteomes" id="UP000034140">
    <property type="component" value="Unassembled WGS sequence"/>
</dbReference>
<evidence type="ECO:0000256" key="4">
    <source>
        <dbReference type="ARBA" id="ARBA00022679"/>
    </source>
</evidence>
<evidence type="ECO:0000313" key="10">
    <source>
        <dbReference type="Proteomes" id="UP000034140"/>
    </source>
</evidence>
<dbReference type="EMBL" id="LBRE01000003">
    <property type="protein sequence ID" value="KKP92920.1"/>
    <property type="molecule type" value="Genomic_DNA"/>
</dbReference>
<accession>A0A0G0FZW9</accession>
<reference evidence="9 10" key="1">
    <citation type="journal article" date="2015" name="Nature">
        <title>rRNA introns, odd ribosomes, and small enigmatic genomes across a large radiation of phyla.</title>
        <authorList>
            <person name="Brown C.T."/>
            <person name="Hug L.A."/>
            <person name="Thomas B.C."/>
            <person name="Sharon I."/>
            <person name="Castelle C.J."/>
            <person name="Singh A."/>
            <person name="Wilkins M.J."/>
            <person name="Williams K.H."/>
            <person name="Banfield J.F."/>
        </authorList>
    </citation>
    <scope>NUCLEOTIDE SEQUENCE [LARGE SCALE GENOMIC DNA]</scope>
</reference>
<dbReference type="PANTHER" id="PTHR33908">
    <property type="entry name" value="MANNOSYLTRANSFERASE YKCB-RELATED"/>
    <property type="match status" value="1"/>
</dbReference>
<evidence type="ECO:0000256" key="7">
    <source>
        <dbReference type="ARBA" id="ARBA00023136"/>
    </source>
</evidence>
<name>A0A0G0FZW9_9BACT</name>
<sequence>MKREINIFEVLIVYVCTVSILNVVLLATNVFYPLLSVLGALAFLIMVFVIFRIKIRFKDTRFHWIFLVILVIGLALRLSPNLYLTGGQDQGTYVSMSQQYEVNHGLYIIDEVRQSLTEDLKITYDKATTFLGINLIDDSSSKYVMPFYPVLPSWLAIGGTLFGSDNRVYALTIFSMLSIAATYLFAYEVSGKNRKVALLASFLVAINPAHAYFSRVPLTEVISMTMFMLSFYYLLKFFKDYKAGVENKLNLAISLLTITVLFYTRMSALLYLPVILLIPLALMLFNNDSRLRKTLLIYCGIWVGSLVVSYLFYLLFIPDLYHLIMDKRFLGIHVEWMLMALVGVYLVVLWLFRKEKIMTATKTFWMKNSKYIYILVIGVLVGLVGYELISYAYNTFVINSNTLFSNDSISNFKQLNFLATFLLISPFLFVLLPFGVFHFRKKLGNEIGITLLILLLSIFVIFCWGVLAGIPYYYYFTRYQLSELIPLCIVFASWYLVDIFKTKRMKVLVGGIVLLSVLYSGYFSILQLRSYEGLNRQELQEVKTQVGKNDILIVVREGFKAYNQVVFPMKYYFDIPIVQMKYGRNLKNVEVSELKNKYGNVYVLAANLGYEIEGMKKLKTIEFRDNYFVHCNRDEDAFFTMEGHSKDVPLCRYIIVPNRYYYGTTKLDLYIWK</sequence>
<evidence type="ECO:0000313" key="9">
    <source>
        <dbReference type="EMBL" id="KKP92920.1"/>
    </source>
</evidence>
<comment type="caution">
    <text evidence="9">The sequence shown here is derived from an EMBL/GenBank/DDBJ whole genome shotgun (WGS) entry which is preliminary data.</text>
</comment>
<keyword evidence="4" id="KW-0808">Transferase</keyword>
<evidence type="ECO:0000256" key="1">
    <source>
        <dbReference type="ARBA" id="ARBA00004651"/>
    </source>
</evidence>
<feature type="transmembrane region" description="Helical" evidence="8">
    <location>
        <begin position="219"/>
        <end position="235"/>
    </location>
</feature>
<keyword evidence="2" id="KW-1003">Cell membrane</keyword>
<keyword evidence="6 8" id="KW-1133">Transmembrane helix</keyword>
<evidence type="ECO:0000256" key="3">
    <source>
        <dbReference type="ARBA" id="ARBA00022676"/>
    </source>
</evidence>
<feature type="transmembrane region" description="Helical" evidence="8">
    <location>
        <begin position="481"/>
        <end position="500"/>
    </location>
</feature>
<dbReference type="AlphaFoldDB" id="A0A0G0FZW9"/>
<feature type="transmembrane region" description="Helical" evidence="8">
    <location>
        <begin position="31"/>
        <end position="50"/>
    </location>
</feature>
<evidence type="ECO:0000256" key="6">
    <source>
        <dbReference type="ARBA" id="ARBA00022989"/>
    </source>
</evidence>
<feature type="transmembrane region" description="Helical" evidence="8">
    <location>
        <begin position="7"/>
        <end position="25"/>
    </location>
</feature>
<feature type="transmembrane region" description="Helical" evidence="8">
    <location>
        <begin position="336"/>
        <end position="352"/>
    </location>
</feature>
<keyword evidence="3" id="KW-0328">Glycosyltransferase</keyword>
<evidence type="ECO:0000256" key="5">
    <source>
        <dbReference type="ARBA" id="ARBA00022692"/>
    </source>
</evidence>
<gene>
    <name evidence="9" type="ORF">UR96_C0003G0046</name>
</gene>
<keyword evidence="7 8" id="KW-0472">Membrane</keyword>
<dbReference type="GO" id="GO:0009103">
    <property type="term" value="P:lipopolysaccharide biosynthetic process"/>
    <property type="evidence" value="ECO:0007669"/>
    <property type="project" value="UniProtKB-ARBA"/>
</dbReference>
<evidence type="ECO:0000256" key="8">
    <source>
        <dbReference type="SAM" id="Phobius"/>
    </source>
</evidence>
<feature type="transmembrane region" description="Helical" evidence="8">
    <location>
        <begin position="449"/>
        <end position="475"/>
    </location>
</feature>
<proteinExistence type="predicted"/>
<dbReference type="GO" id="GO:0016763">
    <property type="term" value="F:pentosyltransferase activity"/>
    <property type="evidence" value="ECO:0007669"/>
    <property type="project" value="TreeGrafter"/>
</dbReference>
<feature type="transmembrane region" description="Helical" evidence="8">
    <location>
        <begin position="295"/>
        <end position="316"/>
    </location>
</feature>
<comment type="subcellular location">
    <subcellularLocation>
        <location evidence="1">Cell membrane</location>
        <topology evidence="1">Multi-pass membrane protein</topology>
    </subcellularLocation>
</comment>
<dbReference type="InterPro" id="IPR050297">
    <property type="entry name" value="LipidA_mod_glycosyltrf_83"/>
</dbReference>
<dbReference type="PANTHER" id="PTHR33908:SF11">
    <property type="entry name" value="MEMBRANE PROTEIN"/>
    <property type="match status" value="1"/>
</dbReference>
<feature type="transmembrane region" description="Helical" evidence="8">
    <location>
        <begin position="269"/>
        <end position="286"/>
    </location>
</feature>
<feature type="transmembrane region" description="Helical" evidence="8">
    <location>
        <begin position="372"/>
        <end position="394"/>
    </location>
</feature>
<organism evidence="9 10">
    <name type="scientific">candidate division WS6 bacterium GW2011_GWC1_36_11</name>
    <dbReference type="NCBI Taxonomy" id="1619090"/>
    <lineage>
        <taxon>Bacteria</taxon>
        <taxon>Candidatus Dojkabacteria</taxon>
    </lineage>
</organism>
<feature type="transmembrane region" description="Helical" evidence="8">
    <location>
        <begin position="62"/>
        <end position="79"/>
    </location>
</feature>
<feature type="transmembrane region" description="Helical" evidence="8">
    <location>
        <begin position="168"/>
        <end position="189"/>
    </location>
</feature>
<keyword evidence="5 8" id="KW-0812">Transmembrane</keyword>
<dbReference type="GO" id="GO:0005886">
    <property type="term" value="C:plasma membrane"/>
    <property type="evidence" value="ECO:0007669"/>
    <property type="project" value="UniProtKB-SubCell"/>
</dbReference>
<feature type="transmembrane region" description="Helical" evidence="8">
    <location>
        <begin position="414"/>
        <end position="437"/>
    </location>
</feature>
<feature type="transmembrane region" description="Helical" evidence="8">
    <location>
        <begin position="507"/>
        <end position="526"/>
    </location>
</feature>